<dbReference type="InterPro" id="IPR001279">
    <property type="entry name" value="Metallo-B-lactamas"/>
</dbReference>
<name>A0A929BA28_9PSEU</name>
<accession>A0A929BA28</accession>
<protein>
    <submittedName>
        <fullName evidence="2">MBL fold metallo-hydrolase</fullName>
    </submittedName>
</protein>
<dbReference type="AlphaFoldDB" id="A0A929BA28"/>
<evidence type="ECO:0000313" key="3">
    <source>
        <dbReference type="Proteomes" id="UP000598360"/>
    </source>
</evidence>
<gene>
    <name evidence="2" type="ORF">IQ251_16630</name>
</gene>
<dbReference type="SMART" id="SM00849">
    <property type="entry name" value="Lactamase_B"/>
    <property type="match status" value="1"/>
</dbReference>
<comment type="caution">
    <text evidence="2">The sequence shown here is derived from an EMBL/GenBank/DDBJ whole genome shotgun (WGS) entry which is preliminary data.</text>
</comment>
<evidence type="ECO:0000313" key="2">
    <source>
        <dbReference type="EMBL" id="MBE9376079.1"/>
    </source>
</evidence>
<sequence length="257" mass="27535">MKLTILGCSGSIPAPDSPCSGYLVESGDTRVLLDLGNGALGALQRHLDPFRLDAVLFSHLHPDHCADIAALTVLRRYHPDPPFDPAAHRLPVHAPREAPDRFAALDAPSAADRAAADLSDVFDFRPLTGEPFRIGPFDIRPVPVAHVCPSSWGFRVEAAGRVLAYTGDTGPCAELAELGADADVLLSEASWPDSPDAPEDVHLSGRQAAAAAEAAGARRLLLTHLQPWSDRARILDEARRRFRGPSELVEPGAIYDV</sequence>
<organism evidence="2 3">
    <name type="scientific">Saccharopolyspora montiporae</name>
    <dbReference type="NCBI Taxonomy" id="2781240"/>
    <lineage>
        <taxon>Bacteria</taxon>
        <taxon>Bacillati</taxon>
        <taxon>Actinomycetota</taxon>
        <taxon>Actinomycetes</taxon>
        <taxon>Pseudonocardiales</taxon>
        <taxon>Pseudonocardiaceae</taxon>
        <taxon>Saccharopolyspora</taxon>
    </lineage>
</organism>
<dbReference type="Pfam" id="PF12706">
    <property type="entry name" value="Lactamase_B_2"/>
    <property type="match status" value="1"/>
</dbReference>
<dbReference type="EMBL" id="JADEYC010000032">
    <property type="protein sequence ID" value="MBE9376079.1"/>
    <property type="molecule type" value="Genomic_DNA"/>
</dbReference>
<dbReference type="CDD" id="cd07716">
    <property type="entry name" value="RNaseZ_short-form-like_MBL-fold"/>
    <property type="match status" value="1"/>
</dbReference>
<dbReference type="Gene3D" id="3.60.15.10">
    <property type="entry name" value="Ribonuclease Z/Hydroxyacylglutathione hydrolase-like"/>
    <property type="match status" value="1"/>
</dbReference>
<dbReference type="GO" id="GO:0042781">
    <property type="term" value="F:3'-tRNA processing endoribonuclease activity"/>
    <property type="evidence" value="ECO:0007669"/>
    <property type="project" value="TreeGrafter"/>
</dbReference>
<dbReference type="SUPFAM" id="SSF56281">
    <property type="entry name" value="Metallo-hydrolase/oxidoreductase"/>
    <property type="match status" value="1"/>
</dbReference>
<dbReference type="RefSeq" id="WP_193929529.1">
    <property type="nucleotide sequence ID" value="NZ_JADEYC010000032.1"/>
</dbReference>
<dbReference type="PANTHER" id="PTHR46018:SF4">
    <property type="entry name" value="METALLO-HYDROLASE YHFI-RELATED"/>
    <property type="match status" value="1"/>
</dbReference>
<evidence type="ECO:0000259" key="1">
    <source>
        <dbReference type="SMART" id="SM00849"/>
    </source>
</evidence>
<keyword evidence="3" id="KW-1185">Reference proteome</keyword>
<dbReference type="InterPro" id="IPR036866">
    <property type="entry name" value="RibonucZ/Hydroxyglut_hydro"/>
</dbReference>
<dbReference type="PANTHER" id="PTHR46018">
    <property type="entry name" value="ZINC PHOSPHODIESTERASE ELAC PROTEIN 1"/>
    <property type="match status" value="1"/>
</dbReference>
<reference evidence="2" key="1">
    <citation type="submission" date="2020-10" db="EMBL/GenBank/DDBJ databases">
        <title>Diversity and distribution of actinomycetes associated with coral in the coast of Hainan.</title>
        <authorList>
            <person name="Li F."/>
        </authorList>
    </citation>
    <scope>NUCLEOTIDE SEQUENCE</scope>
    <source>
        <strain evidence="2">HNM0983</strain>
    </source>
</reference>
<dbReference type="Proteomes" id="UP000598360">
    <property type="component" value="Unassembled WGS sequence"/>
</dbReference>
<proteinExistence type="predicted"/>
<feature type="domain" description="Metallo-beta-lactamase" evidence="1">
    <location>
        <begin position="18"/>
        <end position="206"/>
    </location>
</feature>